<dbReference type="Proteomes" id="UP000001745">
    <property type="component" value="Unassembled WGS sequence"/>
</dbReference>
<accession>B8MJ80</accession>
<dbReference type="VEuPathDB" id="FungiDB:TSTA_041470"/>
<dbReference type="HOGENOM" id="CLU_1644858_0_0_1"/>
<dbReference type="EMBL" id="EQ962657">
    <property type="protein sequence ID" value="EED14669.1"/>
    <property type="molecule type" value="Genomic_DNA"/>
</dbReference>
<gene>
    <name evidence="1" type="ORF">TSTA_041470</name>
</gene>
<sequence length="161" mass="18226">MGFSWLKAHTLFLSGITMLYCLWVHPYVCKNLFITNCLDQARAACGLLSTLGRTCCACQRENNENVSHAGFVAPSNEQNHRTFSDDQLEVDRSSLIESDMDNYAAVYNISNVSYKLKADKFMDEPDGFRDFFDLGLLDDVNLNLDDQSWNMGEVTQNKSIS</sequence>
<protein>
    <submittedName>
        <fullName evidence="1">Uncharacterized protein</fullName>
    </submittedName>
</protein>
<evidence type="ECO:0000313" key="2">
    <source>
        <dbReference type="Proteomes" id="UP000001745"/>
    </source>
</evidence>
<keyword evidence="2" id="KW-1185">Reference proteome</keyword>
<name>B8MJ80_TALSN</name>
<dbReference type="AlphaFoldDB" id="B8MJ80"/>
<organism evidence="1 2">
    <name type="scientific">Talaromyces stipitatus (strain ATCC 10500 / CBS 375.48 / QM 6759 / NRRL 1006)</name>
    <name type="common">Penicillium stipitatum</name>
    <dbReference type="NCBI Taxonomy" id="441959"/>
    <lineage>
        <taxon>Eukaryota</taxon>
        <taxon>Fungi</taxon>
        <taxon>Dikarya</taxon>
        <taxon>Ascomycota</taxon>
        <taxon>Pezizomycotina</taxon>
        <taxon>Eurotiomycetes</taxon>
        <taxon>Eurotiomycetidae</taxon>
        <taxon>Eurotiales</taxon>
        <taxon>Trichocomaceae</taxon>
        <taxon>Talaromyces</taxon>
        <taxon>Talaromyces sect. Talaromyces</taxon>
    </lineage>
</organism>
<dbReference type="InParanoid" id="B8MJ80"/>
<dbReference type="RefSeq" id="XP_002484622.1">
    <property type="nucleotide sequence ID" value="XM_002484577.1"/>
</dbReference>
<reference evidence="2" key="1">
    <citation type="journal article" date="2015" name="Genome Announc.">
        <title>Genome sequence of the AIDS-associated pathogen Penicillium marneffei (ATCC18224) and its near taxonomic relative Talaromyces stipitatus (ATCC10500).</title>
        <authorList>
            <person name="Nierman W.C."/>
            <person name="Fedorova-Abrams N.D."/>
            <person name="Andrianopoulos A."/>
        </authorList>
    </citation>
    <scope>NUCLEOTIDE SEQUENCE [LARGE SCALE GENOMIC DNA]</scope>
    <source>
        <strain evidence="2">ATCC 10500 / CBS 375.48 / QM 6759 / NRRL 1006</strain>
    </source>
</reference>
<dbReference type="GeneID" id="8109732"/>
<evidence type="ECO:0000313" key="1">
    <source>
        <dbReference type="EMBL" id="EED14669.1"/>
    </source>
</evidence>
<proteinExistence type="predicted"/>